<sequence>MESMEFALVVRMAGKAMAAKAWLLNRLFMSQVPNRKRIHKKINNRRIIWNLQLEVSECLVLIRGRNALLHFVETS</sequence>
<gene>
    <name evidence="1" type="ORF">Bca52824_065173</name>
</gene>
<accession>A0A8X7QMV9</accession>
<reference evidence="1 2" key="1">
    <citation type="submission" date="2020-02" db="EMBL/GenBank/DDBJ databases">
        <authorList>
            <person name="Ma Q."/>
            <person name="Huang Y."/>
            <person name="Song X."/>
            <person name="Pei D."/>
        </authorList>
    </citation>
    <scope>NUCLEOTIDE SEQUENCE [LARGE SCALE GENOMIC DNA]</scope>
    <source>
        <strain evidence="1">Sxm20200214</strain>
        <tissue evidence="1">Leaf</tissue>
    </source>
</reference>
<dbReference type="Proteomes" id="UP000886595">
    <property type="component" value="Unassembled WGS sequence"/>
</dbReference>
<evidence type="ECO:0000313" key="1">
    <source>
        <dbReference type="EMBL" id="KAG2270618.1"/>
    </source>
</evidence>
<dbReference type="AlphaFoldDB" id="A0A8X7QMV9"/>
<protein>
    <submittedName>
        <fullName evidence="1">Uncharacterized protein</fullName>
    </submittedName>
</protein>
<comment type="caution">
    <text evidence="1">The sequence shown here is derived from an EMBL/GenBank/DDBJ whole genome shotgun (WGS) entry which is preliminary data.</text>
</comment>
<organism evidence="1 2">
    <name type="scientific">Brassica carinata</name>
    <name type="common">Ethiopian mustard</name>
    <name type="synonym">Abyssinian cabbage</name>
    <dbReference type="NCBI Taxonomy" id="52824"/>
    <lineage>
        <taxon>Eukaryota</taxon>
        <taxon>Viridiplantae</taxon>
        <taxon>Streptophyta</taxon>
        <taxon>Embryophyta</taxon>
        <taxon>Tracheophyta</taxon>
        <taxon>Spermatophyta</taxon>
        <taxon>Magnoliopsida</taxon>
        <taxon>eudicotyledons</taxon>
        <taxon>Gunneridae</taxon>
        <taxon>Pentapetalae</taxon>
        <taxon>rosids</taxon>
        <taxon>malvids</taxon>
        <taxon>Brassicales</taxon>
        <taxon>Brassicaceae</taxon>
        <taxon>Brassiceae</taxon>
        <taxon>Brassica</taxon>
    </lineage>
</organism>
<evidence type="ECO:0000313" key="2">
    <source>
        <dbReference type="Proteomes" id="UP000886595"/>
    </source>
</evidence>
<dbReference type="EMBL" id="JAAMPC010000013">
    <property type="protein sequence ID" value="KAG2270618.1"/>
    <property type="molecule type" value="Genomic_DNA"/>
</dbReference>
<proteinExistence type="predicted"/>
<keyword evidence="2" id="KW-1185">Reference proteome</keyword>
<name>A0A8X7QMV9_BRACI</name>